<gene>
    <name evidence="5" type="ORF">GBAR_LOCUS23500</name>
</gene>
<keyword evidence="2" id="KW-0768">Sushi</keyword>
<organism evidence="5 6">
    <name type="scientific">Geodia barretti</name>
    <name type="common">Barrett's horny sponge</name>
    <dbReference type="NCBI Taxonomy" id="519541"/>
    <lineage>
        <taxon>Eukaryota</taxon>
        <taxon>Metazoa</taxon>
        <taxon>Porifera</taxon>
        <taxon>Demospongiae</taxon>
        <taxon>Heteroscleromorpha</taxon>
        <taxon>Tetractinellida</taxon>
        <taxon>Astrophorina</taxon>
        <taxon>Geodiidae</taxon>
        <taxon>Geodia</taxon>
    </lineage>
</organism>
<feature type="coiled-coil region" evidence="3">
    <location>
        <begin position="38"/>
        <end position="77"/>
    </location>
</feature>
<evidence type="ECO:0000313" key="6">
    <source>
        <dbReference type="Proteomes" id="UP001174909"/>
    </source>
</evidence>
<dbReference type="SUPFAM" id="SSF57535">
    <property type="entry name" value="Complement control module/SCR domain"/>
    <property type="match status" value="1"/>
</dbReference>
<evidence type="ECO:0000256" key="3">
    <source>
        <dbReference type="SAM" id="Coils"/>
    </source>
</evidence>
<evidence type="ECO:0000259" key="4">
    <source>
        <dbReference type="PROSITE" id="PS50923"/>
    </source>
</evidence>
<comment type="caution">
    <text evidence="5">The sequence shown here is derived from an EMBL/GenBank/DDBJ whole genome shotgun (WGS) entry which is preliminary data.</text>
</comment>
<keyword evidence="6" id="KW-1185">Reference proteome</keyword>
<dbReference type="SMART" id="SM00032">
    <property type="entry name" value="CCP"/>
    <property type="match status" value="1"/>
</dbReference>
<keyword evidence="3" id="KW-0175">Coiled coil</keyword>
<evidence type="ECO:0000256" key="2">
    <source>
        <dbReference type="PROSITE-ProRule" id="PRU00302"/>
    </source>
</evidence>
<keyword evidence="1" id="KW-1015">Disulfide bond</keyword>
<sequence length="349" mass="39065">MSVWLQSPQTSGVSRYLQCPSPLNRQINYHPKSCGRVLTSAENLAIMAEKEKAKQEKEKMKAERKKLREERKHIRAVKGTKGPVAPLEQPKNEVETTGRDLGFSCEELEIFQRRYENGYDLTHDNRYNLWLKSLQLHSYPGATDSGCPEEHFDGDTLSHGRDDDEGGLSGAHIKSTQLTREDTDCFQVLTSYEPVRWRLSVTSGVTIDRVILSGYYASTVTSSPSNAIRQTETLRDPDNHYGYGTDLGGGRTAELLLYLQQRFGPVTSFSGSYRADRWELNIHRTSGCSFNNMTRNCPLPSAPENGAVNVTGVQPIVARYSCNEGTLLGPEMRTCLESGWSGEEPSCRT</sequence>
<accession>A0AA35T5S7</accession>
<reference evidence="5" key="1">
    <citation type="submission" date="2023-03" db="EMBL/GenBank/DDBJ databases">
        <authorList>
            <person name="Steffen K."/>
            <person name="Cardenas P."/>
        </authorList>
    </citation>
    <scope>NUCLEOTIDE SEQUENCE</scope>
</reference>
<dbReference type="InterPro" id="IPR035976">
    <property type="entry name" value="Sushi/SCR/CCP_sf"/>
</dbReference>
<dbReference type="InterPro" id="IPR000436">
    <property type="entry name" value="Sushi_SCR_CCP_dom"/>
</dbReference>
<feature type="non-terminal residue" evidence="5">
    <location>
        <position position="1"/>
    </location>
</feature>
<name>A0AA35T5S7_GEOBA</name>
<comment type="caution">
    <text evidence="2">Lacks conserved residue(s) required for the propagation of feature annotation.</text>
</comment>
<evidence type="ECO:0000313" key="5">
    <source>
        <dbReference type="EMBL" id="CAI8042290.1"/>
    </source>
</evidence>
<dbReference type="Gene3D" id="2.10.70.10">
    <property type="entry name" value="Complement Module, domain 1"/>
    <property type="match status" value="1"/>
</dbReference>
<dbReference type="Proteomes" id="UP001174909">
    <property type="component" value="Unassembled WGS sequence"/>
</dbReference>
<evidence type="ECO:0000256" key="1">
    <source>
        <dbReference type="ARBA" id="ARBA00023157"/>
    </source>
</evidence>
<feature type="domain" description="Sushi" evidence="4">
    <location>
        <begin position="295"/>
        <end position="349"/>
    </location>
</feature>
<proteinExistence type="predicted"/>
<protein>
    <recommendedName>
        <fullName evidence="4">Sushi domain-containing protein</fullName>
    </recommendedName>
</protein>
<dbReference type="CDD" id="cd00033">
    <property type="entry name" value="CCP"/>
    <property type="match status" value="1"/>
</dbReference>
<dbReference type="AlphaFoldDB" id="A0AA35T5S7"/>
<dbReference type="EMBL" id="CASHTH010003254">
    <property type="protein sequence ID" value="CAI8042290.1"/>
    <property type="molecule type" value="Genomic_DNA"/>
</dbReference>
<dbReference type="PROSITE" id="PS50923">
    <property type="entry name" value="SUSHI"/>
    <property type="match status" value="1"/>
</dbReference>